<dbReference type="SUPFAM" id="SSF52540">
    <property type="entry name" value="P-loop containing nucleoside triphosphate hydrolases"/>
    <property type="match status" value="1"/>
</dbReference>
<dbReference type="GO" id="GO:0004386">
    <property type="term" value="F:helicase activity"/>
    <property type="evidence" value="ECO:0007669"/>
    <property type="project" value="UniProtKB-KW"/>
</dbReference>
<name>J9F904_9ZZZZ</name>
<keyword evidence="2" id="KW-0347">Helicase</keyword>
<evidence type="ECO:0000313" key="2">
    <source>
        <dbReference type="EMBL" id="EJW91381.1"/>
    </source>
</evidence>
<keyword evidence="2" id="KW-0067">ATP-binding</keyword>
<feature type="domain" description="ATP-dependent RecD2 DNA helicase-like helix-hairpin-helix" evidence="1">
    <location>
        <begin position="1"/>
        <end position="48"/>
    </location>
</feature>
<feature type="non-terminal residue" evidence="2">
    <location>
        <position position="119"/>
    </location>
</feature>
<gene>
    <name evidence="2" type="ORF">EVA_20512</name>
</gene>
<reference evidence="2" key="1">
    <citation type="journal article" date="2012" name="PLoS ONE">
        <title>Gene sets for utilization of primary and secondary nutrition supplies in the distal gut of endangered iberian lynx.</title>
        <authorList>
            <person name="Alcaide M."/>
            <person name="Messina E."/>
            <person name="Richter M."/>
            <person name="Bargiela R."/>
            <person name="Peplies J."/>
            <person name="Huws S.A."/>
            <person name="Newbold C.J."/>
            <person name="Golyshin P.N."/>
            <person name="Simon M.A."/>
            <person name="Lopez G."/>
            <person name="Yakimov M.M."/>
            <person name="Ferrer M."/>
        </authorList>
    </citation>
    <scope>NUCLEOTIDE SEQUENCE</scope>
</reference>
<proteinExistence type="predicted"/>
<dbReference type="EMBL" id="AMCI01008222">
    <property type="protein sequence ID" value="EJW91381.1"/>
    <property type="molecule type" value="Genomic_DNA"/>
</dbReference>
<accession>J9F904</accession>
<dbReference type="InterPro" id="IPR029493">
    <property type="entry name" value="RecD2-like_HHH"/>
</dbReference>
<sequence length="119" mass="13369">MADDIWGIGFKTADSIASKMGYEKNDLRRCKSGIIYTLNQLANEGHVYAEEEQLIKAALELLEADEAPIREALANMVQAEDLKVEGEAIYLPPFYFAEVGTTNRLLNLLRESEKDLFAK</sequence>
<dbReference type="AlphaFoldDB" id="J9F904"/>
<keyword evidence="2" id="KW-0378">Hydrolase</keyword>
<protein>
    <submittedName>
        <fullName evidence="2">Helicase, RecD/TraA family</fullName>
    </submittedName>
</protein>
<evidence type="ECO:0000259" key="1">
    <source>
        <dbReference type="Pfam" id="PF14490"/>
    </source>
</evidence>
<organism evidence="2">
    <name type="scientific">gut metagenome</name>
    <dbReference type="NCBI Taxonomy" id="749906"/>
    <lineage>
        <taxon>unclassified sequences</taxon>
        <taxon>metagenomes</taxon>
        <taxon>organismal metagenomes</taxon>
    </lineage>
</organism>
<dbReference type="Gene3D" id="1.10.10.2220">
    <property type="match status" value="1"/>
</dbReference>
<dbReference type="Pfam" id="PF14490">
    <property type="entry name" value="HHH_RecD2"/>
    <property type="match status" value="1"/>
</dbReference>
<dbReference type="InterPro" id="IPR027417">
    <property type="entry name" value="P-loop_NTPase"/>
</dbReference>
<keyword evidence="2" id="KW-0547">Nucleotide-binding</keyword>
<comment type="caution">
    <text evidence="2">The sequence shown here is derived from an EMBL/GenBank/DDBJ whole genome shotgun (WGS) entry which is preliminary data.</text>
</comment>